<name>A0A9P5ZBT9_9AGAR</name>
<sequence length="199" mass="22414">MFAGTWKPIGTREPINDSIFPSSSRAVCLYAVRQAESNWKASGNNAKRSTGRDSLARIQKLSQKVLYEQTGGKKIWKSITTTIIINFNRRNGTWIDRRTDTVTNTVCAPRVDKWRLMSKGKPKPKPNVNEEKKNKASELANEMSSTLPKQKKQKKENTKREEIAEPEACTVRLHTEHESSISVISAALANAQNPFAHHP</sequence>
<evidence type="ECO:0000313" key="2">
    <source>
        <dbReference type="EMBL" id="KAF9484562.1"/>
    </source>
</evidence>
<keyword evidence="3" id="KW-1185">Reference proteome</keyword>
<reference evidence="2" key="1">
    <citation type="submission" date="2020-11" db="EMBL/GenBank/DDBJ databases">
        <authorList>
            <consortium name="DOE Joint Genome Institute"/>
            <person name="Ahrendt S."/>
            <person name="Riley R."/>
            <person name="Andreopoulos W."/>
            <person name="Labutti K."/>
            <person name="Pangilinan J."/>
            <person name="Ruiz-Duenas F.J."/>
            <person name="Barrasa J.M."/>
            <person name="Sanchez-Garcia M."/>
            <person name="Camarero S."/>
            <person name="Miyauchi S."/>
            <person name="Serrano A."/>
            <person name="Linde D."/>
            <person name="Babiker R."/>
            <person name="Drula E."/>
            <person name="Ayuso-Fernandez I."/>
            <person name="Pacheco R."/>
            <person name="Padilla G."/>
            <person name="Ferreira P."/>
            <person name="Barriuso J."/>
            <person name="Kellner H."/>
            <person name="Castanera R."/>
            <person name="Alfaro M."/>
            <person name="Ramirez L."/>
            <person name="Pisabarro A.G."/>
            <person name="Kuo A."/>
            <person name="Tritt A."/>
            <person name="Lipzen A."/>
            <person name="He G."/>
            <person name="Yan M."/>
            <person name="Ng V."/>
            <person name="Cullen D."/>
            <person name="Martin F."/>
            <person name="Rosso M.-N."/>
            <person name="Henrissat B."/>
            <person name="Hibbett D."/>
            <person name="Martinez A.T."/>
            <person name="Grigoriev I.V."/>
        </authorList>
    </citation>
    <scope>NUCLEOTIDE SEQUENCE</scope>
    <source>
        <strain evidence="2">CIRM-BRFM 674</strain>
    </source>
</reference>
<dbReference type="AlphaFoldDB" id="A0A9P5ZBT9"/>
<feature type="region of interest" description="Disordered" evidence="1">
    <location>
        <begin position="117"/>
        <end position="168"/>
    </location>
</feature>
<gene>
    <name evidence="2" type="ORF">BDN70DRAFT_890849</name>
</gene>
<comment type="caution">
    <text evidence="2">The sequence shown here is derived from an EMBL/GenBank/DDBJ whole genome shotgun (WGS) entry which is preliminary data.</text>
</comment>
<organism evidence="2 3">
    <name type="scientific">Pholiota conissans</name>
    <dbReference type="NCBI Taxonomy" id="109636"/>
    <lineage>
        <taxon>Eukaryota</taxon>
        <taxon>Fungi</taxon>
        <taxon>Dikarya</taxon>
        <taxon>Basidiomycota</taxon>
        <taxon>Agaricomycotina</taxon>
        <taxon>Agaricomycetes</taxon>
        <taxon>Agaricomycetidae</taxon>
        <taxon>Agaricales</taxon>
        <taxon>Agaricineae</taxon>
        <taxon>Strophariaceae</taxon>
        <taxon>Pholiota</taxon>
    </lineage>
</organism>
<dbReference type="EMBL" id="MU155142">
    <property type="protein sequence ID" value="KAF9484562.1"/>
    <property type="molecule type" value="Genomic_DNA"/>
</dbReference>
<proteinExistence type="predicted"/>
<evidence type="ECO:0000256" key="1">
    <source>
        <dbReference type="SAM" id="MobiDB-lite"/>
    </source>
</evidence>
<dbReference type="Proteomes" id="UP000807469">
    <property type="component" value="Unassembled WGS sequence"/>
</dbReference>
<protein>
    <submittedName>
        <fullName evidence="2">Uncharacterized protein</fullName>
    </submittedName>
</protein>
<evidence type="ECO:0000313" key="3">
    <source>
        <dbReference type="Proteomes" id="UP000807469"/>
    </source>
</evidence>
<accession>A0A9P5ZBT9</accession>